<dbReference type="PANTHER" id="PTHR36111">
    <property type="entry name" value="INNER MEMBRANE PROTEIN-RELATED"/>
    <property type="match status" value="1"/>
</dbReference>
<dbReference type="InterPro" id="IPR007563">
    <property type="entry name" value="DUF554"/>
</dbReference>
<keyword evidence="1" id="KW-0812">Transmembrane</keyword>
<accession>A0A1I4QAN3</accession>
<protein>
    <recommendedName>
        <fullName evidence="4">Membrane protein YdfK</fullName>
    </recommendedName>
</protein>
<organism evidence="2 3">
    <name type="scientific">Pelosinus propionicus DSM 13327</name>
    <dbReference type="NCBI Taxonomy" id="1123291"/>
    <lineage>
        <taxon>Bacteria</taxon>
        <taxon>Bacillati</taxon>
        <taxon>Bacillota</taxon>
        <taxon>Negativicutes</taxon>
        <taxon>Selenomonadales</taxon>
        <taxon>Sporomusaceae</taxon>
        <taxon>Pelosinus</taxon>
    </lineage>
</organism>
<gene>
    <name evidence="2" type="ORF">SAMN04490355_10911</name>
</gene>
<feature type="transmembrane region" description="Helical" evidence="1">
    <location>
        <begin position="110"/>
        <end position="132"/>
    </location>
</feature>
<keyword evidence="3" id="KW-1185">Reference proteome</keyword>
<proteinExistence type="predicted"/>
<dbReference type="PANTHER" id="PTHR36111:SF2">
    <property type="entry name" value="INNER MEMBRANE PROTEIN"/>
    <property type="match status" value="1"/>
</dbReference>
<dbReference type="STRING" id="1123291.SAMN04490355_10911"/>
<evidence type="ECO:0008006" key="4">
    <source>
        <dbReference type="Google" id="ProtNLM"/>
    </source>
</evidence>
<evidence type="ECO:0000313" key="2">
    <source>
        <dbReference type="EMBL" id="SFM37109.1"/>
    </source>
</evidence>
<dbReference type="Pfam" id="PF04474">
    <property type="entry name" value="DUF554"/>
    <property type="match status" value="1"/>
</dbReference>
<evidence type="ECO:0000256" key="1">
    <source>
        <dbReference type="SAM" id="Phobius"/>
    </source>
</evidence>
<keyword evidence="1" id="KW-0472">Membrane</keyword>
<evidence type="ECO:0000313" key="3">
    <source>
        <dbReference type="Proteomes" id="UP000199520"/>
    </source>
</evidence>
<sequence>MPIGVIVNSLSVLFGGIVGAFLGDRVPERIRTSLPLIFGVASMSMGITTIVKMHTLPAVILAVIVGTTIGELIQFEQGIEGWSNKARGPIEKLFSSKAGIENPKDFMDQFVSIVILFCASGTGVFGALQSGMTGDHTILLAKSILDFFTAGIFAAALGYMVAAIFIPQFIVLLILFLAASFIMPLTTPAMLADFSACGGILMLATGFRICGIKSFPIGNMLPAMVIVMPLSWIWITYCNF</sequence>
<feature type="transmembrane region" description="Helical" evidence="1">
    <location>
        <begin position="164"/>
        <end position="183"/>
    </location>
</feature>
<name>A0A1I4QAN3_9FIRM</name>
<keyword evidence="1" id="KW-1133">Transmembrane helix</keyword>
<feature type="transmembrane region" description="Helical" evidence="1">
    <location>
        <begin position="57"/>
        <end position="75"/>
    </location>
</feature>
<feature type="transmembrane region" description="Helical" evidence="1">
    <location>
        <begin position="34"/>
        <end position="51"/>
    </location>
</feature>
<feature type="transmembrane region" description="Helical" evidence="1">
    <location>
        <begin position="217"/>
        <end position="237"/>
    </location>
</feature>
<dbReference type="EMBL" id="FOTS01000091">
    <property type="protein sequence ID" value="SFM37109.1"/>
    <property type="molecule type" value="Genomic_DNA"/>
</dbReference>
<feature type="transmembrane region" description="Helical" evidence="1">
    <location>
        <begin position="138"/>
        <end position="157"/>
    </location>
</feature>
<dbReference type="AlphaFoldDB" id="A0A1I4QAN3"/>
<dbReference type="OrthoDB" id="9797976at2"/>
<reference evidence="3" key="1">
    <citation type="submission" date="2016-10" db="EMBL/GenBank/DDBJ databases">
        <authorList>
            <person name="Varghese N."/>
            <person name="Submissions S."/>
        </authorList>
    </citation>
    <scope>NUCLEOTIDE SEQUENCE [LARGE SCALE GENOMIC DNA]</scope>
    <source>
        <strain evidence="3">DSM 13327</strain>
    </source>
</reference>
<feature type="transmembrane region" description="Helical" evidence="1">
    <location>
        <begin position="6"/>
        <end position="22"/>
    </location>
</feature>
<dbReference type="Proteomes" id="UP000199520">
    <property type="component" value="Unassembled WGS sequence"/>
</dbReference>